<comment type="caution">
    <text evidence="5">The sequence shown here is derived from an EMBL/GenBank/DDBJ whole genome shotgun (WGS) entry which is preliminary data.</text>
</comment>
<evidence type="ECO:0000313" key="5">
    <source>
        <dbReference type="EMBL" id="KAK4190388.1"/>
    </source>
</evidence>
<name>A0AAN7AKC4_9PEZI</name>
<proteinExistence type="predicted"/>
<evidence type="ECO:0000259" key="3">
    <source>
        <dbReference type="Pfam" id="PF10373"/>
    </source>
</evidence>
<evidence type="ECO:0000256" key="1">
    <source>
        <dbReference type="RuleBase" id="RU369098"/>
    </source>
</evidence>
<dbReference type="AlphaFoldDB" id="A0AAN7AKC4"/>
<feature type="compositionally biased region" description="Low complexity" evidence="2">
    <location>
        <begin position="774"/>
        <end position="787"/>
    </location>
</feature>
<reference evidence="5" key="2">
    <citation type="submission" date="2023-05" db="EMBL/GenBank/DDBJ databases">
        <authorList>
            <consortium name="Lawrence Berkeley National Laboratory"/>
            <person name="Steindorff A."/>
            <person name="Hensen N."/>
            <person name="Bonometti L."/>
            <person name="Westerberg I."/>
            <person name="Brannstrom I.O."/>
            <person name="Guillou S."/>
            <person name="Cros-Aarteil S."/>
            <person name="Calhoun S."/>
            <person name="Haridas S."/>
            <person name="Kuo A."/>
            <person name="Mondo S."/>
            <person name="Pangilinan J."/>
            <person name="Riley R."/>
            <person name="Labutti K."/>
            <person name="Andreopoulos B."/>
            <person name="Lipzen A."/>
            <person name="Chen C."/>
            <person name="Yanf M."/>
            <person name="Daum C."/>
            <person name="Ng V."/>
            <person name="Clum A."/>
            <person name="Ohm R."/>
            <person name="Martin F."/>
            <person name="Silar P."/>
            <person name="Natvig D."/>
            <person name="Lalanne C."/>
            <person name="Gautier V."/>
            <person name="Ament-Velasquez S.L."/>
            <person name="Kruys A."/>
            <person name="Hutchinson M.I."/>
            <person name="Powell A.J."/>
            <person name="Barry K."/>
            <person name="Miller A.N."/>
            <person name="Grigoriev I.V."/>
            <person name="Debuchy R."/>
            <person name="Gladieux P."/>
            <person name="Thoren M.H."/>
            <person name="Johannesson H."/>
        </authorList>
    </citation>
    <scope>NUCLEOTIDE SEQUENCE</scope>
    <source>
        <strain evidence="5">PSN309</strain>
    </source>
</reference>
<dbReference type="InterPro" id="IPR011990">
    <property type="entry name" value="TPR-like_helical_dom_sf"/>
</dbReference>
<sequence>MATPAPALPAGSVPAVSGNMPIMDEAWKVVHKLRLAISKELEVIQNGGPNTNDPARLEKIEKLMENYRLACIETVWADFRLAKEKKVEDTLWAVHCQVTKAYRRIISKLGSNSQATLRRKLEKLYNTYLTTAQYFYRGWLQRVCARYKMKDLSRVARTAKLEMAVPDAEKIDAKAEQIDGIVKDSCHKTLIYLGDLARYRTLLRTKDRNWDNALAYYLLANDLMPESGFGHHQCGVIYGEMGDHLQVIYHLFRAMDCDKPHPNASPNLEREFRDAAKQKSGGAQNVLVTWFHKLHGFYFHGKEFNERKELEAEVEHRLTVALKSATDSTTSLQLVSMVLANVSSYSVYLRKLQEDYTEDRARSCEFTLIFNLKTIYNISKLLKDEISELLTRDTVSITSGDGQTKYTPTFVRVLPLLRIYMVWLCYYNSQLVELQTTLEPLFGTLCKMLSSTLSLLFELLANSSFRGETVVWRFPEDDMALGCDSLTGAQLPAGCQLQYDAFKKKPKPRREEVPDAAKYSEDDITFTRAMDIILCAMELADKPRFPFGMTKGPKGTSAIVYLENGKPDPAVKAQEGQVQASQPVEATRVDGDSSALQTQKGQTPQSINTVQVATAQPAVSITPSQVPEPVVAPSTSLLGYESNELSENLDFYGDHLRFFNSSRRVAANPSTGNASLSSAPSANAVTGSVPSVKPVPANTSFKARPTATKRTTQPATVSDFPIENQLFNILNDFMSPPELPSGGPQPAVVTPTRPIPQHESSFAMGSAAPGDAFGSSTASPGPSSATGKSFPSLPWNYFYTPAPVDQAMRSPSTGNAAAGWNGALSSRPISSSNASQPAANLGFNNPPVAQQHRYSASGQIYGNQLRQNWQGSGQDGWYEQAGANSNMGNQGRSLANIWAPSANDMWQLGQGNNYSAAAPSNSPFSSFAFSGNTSSLPSVHSPMGLPMRGGQGTAYQQGEAMPSPLSANNPLRAYSGQYTNTPPPGFEHMAPPVQYTGYSAVRQTQGGDHEIAEYEERYAKNQAALNAWVDSTNAQKLVESETAPAANPVQNNPLYGAQAQGATAPSYAAAAVAKQSKSNIPKR</sequence>
<feature type="domain" description="Telomerase activating protein Est1-like N-terminal" evidence="4">
    <location>
        <begin position="86"/>
        <end position="203"/>
    </location>
</feature>
<dbReference type="PANTHER" id="PTHR15696:SF36">
    <property type="entry name" value="NONSENSE-MEDIATED MRNA DECAY FACTOR"/>
    <property type="match status" value="1"/>
</dbReference>
<feature type="region of interest" description="Disordered" evidence="2">
    <location>
        <begin position="827"/>
        <end position="849"/>
    </location>
</feature>
<dbReference type="Pfam" id="PF10374">
    <property type="entry name" value="EST1"/>
    <property type="match status" value="1"/>
</dbReference>
<dbReference type="InterPro" id="IPR019458">
    <property type="entry name" value="Est1-like_N"/>
</dbReference>
<feature type="compositionally biased region" description="Low complexity" evidence="2">
    <location>
        <begin position="673"/>
        <end position="684"/>
    </location>
</feature>
<gene>
    <name evidence="5" type="ORF">QBC35DRAFT_449361</name>
</gene>
<dbReference type="Proteomes" id="UP001302126">
    <property type="component" value="Unassembled WGS sequence"/>
</dbReference>
<dbReference type="SUPFAM" id="SSF48452">
    <property type="entry name" value="TPR-like"/>
    <property type="match status" value="1"/>
</dbReference>
<evidence type="ECO:0000259" key="4">
    <source>
        <dbReference type="Pfam" id="PF10374"/>
    </source>
</evidence>
<comment type="subcellular location">
    <subcellularLocation>
        <location evidence="1">Nucleus</location>
    </subcellularLocation>
</comment>
<dbReference type="EMBL" id="MU864366">
    <property type="protein sequence ID" value="KAK4190388.1"/>
    <property type="molecule type" value="Genomic_DNA"/>
</dbReference>
<feature type="domain" description="DNA/RNA-binding" evidence="3">
    <location>
        <begin position="213"/>
        <end position="486"/>
    </location>
</feature>
<protein>
    <recommendedName>
        <fullName evidence="1">Nonsense-mediated mRNA decay factor</fullName>
    </recommendedName>
</protein>
<keyword evidence="6" id="KW-1185">Reference proteome</keyword>
<accession>A0AAN7AKC4</accession>
<feature type="region of interest" description="Disordered" evidence="2">
    <location>
        <begin position="1040"/>
        <end position="1061"/>
    </location>
</feature>
<dbReference type="Gene3D" id="1.25.40.10">
    <property type="entry name" value="Tetratricopeptide repeat domain"/>
    <property type="match status" value="1"/>
</dbReference>
<comment type="function">
    <text evidence="1">Plays a role in nonsense-mediated mRNA decay.</text>
</comment>
<evidence type="ECO:0000313" key="6">
    <source>
        <dbReference type="Proteomes" id="UP001302126"/>
    </source>
</evidence>
<dbReference type="InterPro" id="IPR045153">
    <property type="entry name" value="Est1/Ebs1-like"/>
</dbReference>
<evidence type="ECO:0000256" key="2">
    <source>
        <dbReference type="SAM" id="MobiDB-lite"/>
    </source>
</evidence>
<dbReference type="PANTHER" id="PTHR15696">
    <property type="entry name" value="SMG-7 SUPPRESSOR WITH MORPHOLOGICAL EFFECT ON GENITALIA PROTEIN 7"/>
    <property type="match status" value="1"/>
</dbReference>
<reference evidence="5" key="1">
    <citation type="journal article" date="2023" name="Mol. Phylogenet. Evol.">
        <title>Genome-scale phylogeny and comparative genomics of the fungal order Sordariales.</title>
        <authorList>
            <person name="Hensen N."/>
            <person name="Bonometti L."/>
            <person name="Westerberg I."/>
            <person name="Brannstrom I.O."/>
            <person name="Guillou S."/>
            <person name="Cros-Aarteil S."/>
            <person name="Calhoun S."/>
            <person name="Haridas S."/>
            <person name="Kuo A."/>
            <person name="Mondo S."/>
            <person name="Pangilinan J."/>
            <person name="Riley R."/>
            <person name="LaButti K."/>
            <person name="Andreopoulos B."/>
            <person name="Lipzen A."/>
            <person name="Chen C."/>
            <person name="Yan M."/>
            <person name="Daum C."/>
            <person name="Ng V."/>
            <person name="Clum A."/>
            <person name="Steindorff A."/>
            <person name="Ohm R.A."/>
            <person name="Martin F."/>
            <person name="Silar P."/>
            <person name="Natvig D.O."/>
            <person name="Lalanne C."/>
            <person name="Gautier V."/>
            <person name="Ament-Velasquez S.L."/>
            <person name="Kruys A."/>
            <person name="Hutchinson M.I."/>
            <person name="Powell A.J."/>
            <person name="Barry K."/>
            <person name="Miller A.N."/>
            <person name="Grigoriev I.V."/>
            <person name="Debuchy R."/>
            <person name="Gladieux P."/>
            <person name="Hiltunen Thoren M."/>
            <person name="Johannesson H."/>
        </authorList>
    </citation>
    <scope>NUCLEOTIDE SEQUENCE</scope>
    <source>
        <strain evidence="5">PSN309</strain>
    </source>
</reference>
<keyword evidence="1" id="KW-0866">Nonsense-mediated mRNA decay</keyword>
<feature type="compositionally biased region" description="Polar residues" evidence="2">
    <location>
        <begin position="827"/>
        <end position="838"/>
    </location>
</feature>
<dbReference type="GO" id="GO:0005634">
    <property type="term" value="C:nucleus"/>
    <property type="evidence" value="ECO:0007669"/>
    <property type="project" value="UniProtKB-SubCell"/>
</dbReference>
<feature type="region of interest" description="Disordered" evidence="2">
    <location>
        <begin position="666"/>
        <end position="716"/>
    </location>
</feature>
<dbReference type="InterPro" id="IPR018834">
    <property type="entry name" value="DNA/RNA-bd_Est1-type"/>
</dbReference>
<feature type="region of interest" description="Disordered" evidence="2">
    <location>
        <begin position="733"/>
        <end position="787"/>
    </location>
</feature>
<keyword evidence="1" id="KW-0539">Nucleus</keyword>
<organism evidence="5 6">
    <name type="scientific">Podospora australis</name>
    <dbReference type="NCBI Taxonomy" id="1536484"/>
    <lineage>
        <taxon>Eukaryota</taxon>
        <taxon>Fungi</taxon>
        <taxon>Dikarya</taxon>
        <taxon>Ascomycota</taxon>
        <taxon>Pezizomycotina</taxon>
        <taxon>Sordariomycetes</taxon>
        <taxon>Sordariomycetidae</taxon>
        <taxon>Sordariales</taxon>
        <taxon>Podosporaceae</taxon>
        <taxon>Podospora</taxon>
    </lineage>
</organism>
<dbReference type="GO" id="GO:0000184">
    <property type="term" value="P:nuclear-transcribed mRNA catabolic process, nonsense-mediated decay"/>
    <property type="evidence" value="ECO:0007669"/>
    <property type="project" value="UniProtKB-KW"/>
</dbReference>
<dbReference type="Pfam" id="PF10373">
    <property type="entry name" value="EST1_DNA_bind"/>
    <property type="match status" value="1"/>
</dbReference>